<protein>
    <recommendedName>
        <fullName evidence="1">Retrotransposon gag domain-containing protein</fullName>
    </recommendedName>
</protein>
<sequence length="90" mass="9911">MLTNLSGDATKWAQPLNQQVLNKSDPDVTPLTLAEFITSFNSYFLDPERKGKAQQALCTFKQSGNLESYSSSTTTTPTILLGATISWPWP</sequence>
<evidence type="ECO:0000313" key="2">
    <source>
        <dbReference type="EMBL" id="KNZ44343.1"/>
    </source>
</evidence>
<evidence type="ECO:0000259" key="1">
    <source>
        <dbReference type="Pfam" id="PF03732"/>
    </source>
</evidence>
<dbReference type="InterPro" id="IPR005162">
    <property type="entry name" value="Retrotrans_gag_dom"/>
</dbReference>
<keyword evidence="3" id="KW-1185">Reference proteome</keyword>
<accession>A0A0L6U768</accession>
<dbReference type="VEuPathDB" id="FungiDB:VP01_925g6"/>
<name>A0A0L6U768_9BASI</name>
<organism evidence="2 3">
    <name type="scientific">Puccinia sorghi</name>
    <dbReference type="NCBI Taxonomy" id="27349"/>
    <lineage>
        <taxon>Eukaryota</taxon>
        <taxon>Fungi</taxon>
        <taxon>Dikarya</taxon>
        <taxon>Basidiomycota</taxon>
        <taxon>Pucciniomycotina</taxon>
        <taxon>Pucciniomycetes</taxon>
        <taxon>Pucciniales</taxon>
        <taxon>Pucciniaceae</taxon>
        <taxon>Puccinia</taxon>
    </lineage>
</organism>
<dbReference type="Pfam" id="PF03732">
    <property type="entry name" value="Retrotrans_gag"/>
    <property type="match status" value="1"/>
</dbReference>
<dbReference type="Proteomes" id="UP000037035">
    <property type="component" value="Unassembled WGS sequence"/>
</dbReference>
<dbReference type="OrthoDB" id="3268055at2759"/>
<evidence type="ECO:0000313" key="3">
    <source>
        <dbReference type="Proteomes" id="UP000037035"/>
    </source>
</evidence>
<feature type="domain" description="Retrotransposon gag" evidence="1">
    <location>
        <begin position="3"/>
        <end position="71"/>
    </location>
</feature>
<proteinExistence type="predicted"/>
<gene>
    <name evidence="2" type="ORF">VP01_925g6</name>
</gene>
<dbReference type="AlphaFoldDB" id="A0A0L6U768"/>
<reference evidence="2 3" key="1">
    <citation type="submission" date="2015-08" db="EMBL/GenBank/DDBJ databases">
        <title>Next Generation Sequencing and Analysis of the Genome of Puccinia sorghi L Schw, the Causal Agent of Maize Common Rust.</title>
        <authorList>
            <person name="Rochi L."/>
            <person name="Burguener G."/>
            <person name="Darino M."/>
            <person name="Turjanski A."/>
            <person name="Kreff E."/>
            <person name="Dieguez M.J."/>
            <person name="Sacco F."/>
        </authorList>
    </citation>
    <scope>NUCLEOTIDE SEQUENCE [LARGE SCALE GENOMIC DNA]</scope>
    <source>
        <strain evidence="2 3">RO10H11247</strain>
    </source>
</reference>
<dbReference type="EMBL" id="LAVV01014893">
    <property type="protein sequence ID" value="KNZ44343.1"/>
    <property type="molecule type" value="Genomic_DNA"/>
</dbReference>
<comment type="caution">
    <text evidence="2">The sequence shown here is derived from an EMBL/GenBank/DDBJ whole genome shotgun (WGS) entry which is preliminary data.</text>
</comment>